<dbReference type="GO" id="GO:0003824">
    <property type="term" value="F:catalytic activity"/>
    <property type="evidence" value="ECO:0007669"/>
    <property type="project" value="InterPro"/>
</dbReference>
<dbReference type="EMBL" id="JAEAOA010001056">
    <property type="protein sequence ID" value="KAK3581771.1"/>
    <property type="molecule type" value="Genomic_DNA"/>
</dbReference>
<sequence length="619" mass="68780">MCNSDLLLETLVFIYQDWHLHVLSFLKQQFIKMGACSSCCIPRQSGNECHENHSKIVGEKSGHRRNLSATFNMTIMEEGVSADQNQNLIDINFATEEELMTLPGINRAKAQNIIEYRKQIGGFKRVEDVALVSGIGAAIFSAIRMEICVGHRKSFSNGNIPFEGSKQESPVSVPRKENSMVNINIASVIQLMKLDKLGPVLAENIVAYRDKNGPFKNIDGITNVKGIGPHILGAIRNQICVDDLGDNVSQASSKKSQKSSQGILISTGKTYDLYPNGSSQLELGSSAENMLELLKPLVEKHPRPHQESQFKFKCKNRIAVRIATWNLEQFSIDKVNNPGVKEVVCRTILENGFGILVVQELADQEALQKICDELNNPSLPRIQKWIGHRGKWKCVVSEATGRMYQSQEYNGFLYDTSQKIHLVSSDLLAKPKKRQTQFVRRPFIGTFKIGKFDAVLVSVHLKATGLDNEDLSKLQEEINKIPYLLEAIKDHLPGEEDIIILGDFNLTPTADDFECLRIQDYSNCIAAGTFTNISNANPNGSQTYDNIWISKDTQAVYTGDSGVVRKGLTHGLIPHGWGLGGVVSDHCPVWAQFYTGKDLDNGDLFIGPDTIQFSLVSDP</sequence>
<dbReference type="PANTHER" id="PTHR21180">
    <property type="entry name" value="ENDONUCLEASE/EXONUCLEASE/PHOSPHATASE FAMILY DOMAIN-CONTAINING PROTEIN 1"/>
    <property type="match status" value="1"/>
</dbReference>
<evidence type="ECO:0000313" key="4">
    <source>
        <dbReference type="Proteomes" id="UP001195483"/>
    </source>
</evidence>
<comment type="caution">
    <text evidence="3">The sequence shown here is derived from an EMBL/GenBank/DDBJ whole genome shotgun (WGS) entry which is preliminary data.</text>
</comment>
<dbReference type="Pfam" id="PF03372">
    <property type="entry name" value="Exo_endo_phos"/>
    <property type="match status" value="1"/>
</dbReference>
<dbReference type="Pfam" id="PF12836">
    <property type="entry name" value="HHH_3"/>
    <property type="match status" value="2"/>
</dbReference>
<keyword evidence="4" id="KW-1185">Reference proteome</keyword>
<dbReference type="Proteomes" id="UP001195483">
    <property type="component" value="Unassembled WGS sequence"/>
</dbReference>
<dbReference type="CDD" id="cd10283">
    <property type="entry name" value="MnuA_DNase1-like"/>
    <property type="match status" value="1"/>
</dbReference>
<dbReference type="InterPro" id="IPR003583">
    <property type="entry name" value="Hlx-hairpin-Hlx_DNA-bd_motif"/>
</dbReference>
<dbReference type="GO" id="GO:0005886">
    <property type="term" value="C:plasma membrane"/>
    <property type="evidence" value="ECO:0007669"/>
    <property type="project" value="TreeGrafter"/>
</dbReference>
<dbReference type="Gene3D" id="3.60.10.10">
    <property type="entry name" value="Endonuclease/exonuclease/phosphatase"/>
    <property type="match status" value="1"/>
</dbReference>
<dbReference type="AlphaFoldDB" id="A0AAE0RY63"/>
<evidence type="ECO:0000259" key="2">
    <source>
        <dbReference type="SMART" id="SM00278"/>
    </source>
</evidence>
<evidence type="ECO:0000256" key="1">
    <source>
        <dbReference type="ARBA" id="ARBA00015260"/>
    </source>
</evidence>
<dbReference type="InterPro" id="IPR036691">
    <property type="entry name" value="Endo/exonu/phosph_ase_sf"/>
</dbReference>
<feature type="domain" description="Helix-hairpin-helix DNA-binding motif class 1" evidence="2">
    <location>
        <begin position="127"/>
        <end position="146"/>
    </location>
</feature>
<dbReference type="InterPro" id="IPR005135">
    <property type="entry name" value="Endo/exonuclease/phosphatase"/>
</dbReference>
<gene>
    <name evidence="3" type="ORF">CHS0354_017213</name>
</gene>
<accession>A0AAE0RY63</accession>
<reference evidence="3" key="3">
    <citation type="submission" date="2023-05" db="EMBL/GenBank/DDBJ databases">
        <authorList>
            <person name="Smith C.H."/>
        </authorList>
    </citation>
    <scope>NUCLEOTIDE SEQUENCE</scope>
    <source>
        <strain evidence="3">CHS0354</strain>
        <tissue evidence="3">Mantle</tissue>
    </source>
</reference>
<dbReference type="SUPFAM" id="SSF47781">
    <property type="entry name" value="RuvA domain 2-like"/>
    <property type="match status" value="2"/>
</dbReference>
<dbReference type="PANTHER" id="PTHR21180:SF32">
    <property type="entry name" value="ENDONUCLEASE_EXONUCLEASE_PHOSPHATASE FAMILY DOMAIN-CONTAINING PROTEIN 1"/>
    <property type="match status" value="1"/>
</dbReference>
<protein>
    <recommendedName>
        <fullName evidence="1">Endonuclease/exonuclease/phosphatase family domain-containing protein 1</fullName>
    </recommendedName>
</protein>
<reference evidence="3" key="2">
    <citation type="journal article" date="2021" name="Genome Biol. Evol.">
        <title>Developing a high-quality reference genome for a parasitic bivalve with doubly uniparental inheritance (Bivalvia: Unionida).</title>
        <authorList>
            <person name="Smith C.H."/>
        </authorList>
    </citation>
    <scope>NUCLEOTIDE SEQUENCE</scope>
    <source>
        <strain evidence="3">CHS0354</strain>
        <tissue evidence="3">Mantle</tissue>
    </source>
</reference>
<name>A0AAE0RY63_9BIVA</name>
<organism evidence="3 4">
    <name type="scientific">Potamilus streckersoni</name>
    <dbReference type="NCBI Taxonomy" id="2493646"/>
    <lineage>
        <taxon>Eukaryota</taxon>
        <taxon>Metazoa</taxon>
        <taxon>Spiralia</taxon>
        <taxon>Lophotrochozoa</taxon>
        <taxon>Mollusca</taxon>
        <taxon>Bivalvia</taxon>
        <taxon>Autobranchia</taxon>
        <taxon>Heteroconchia</taxon>
        <taxon>Palaeoheterodonta</taxon>
        <taxon>Unionida</taxon>
        <taxon>Unionoidea</taxon>
        <taxon>Unionidae</taxon>
        <taxon>Ambleminae</taxon>
        <taxon>Lampsilini</taxon>
        <taxon>Potamilus</taxon>
    </lineage>
</organism>
<dbReference type="GO" id="GO:0006281">
    <property type="term" value="P:DNA repair"/>
    <property type="evidence" value="ECO:0007669"/>
    <property type="project" value="InterPro"/>
</dbReference>
<dbReference type="Gene3D" id="1.10.150.280">
    <property type="entry name" value="AF1531-like domain"/>
    <property type="match status" value="2"/>
</dbReference>
<dbReference type="InterPro" id="IPR051675">
    <property type="entry name" value="Endo/Exo/Phosphatase_dom_1"/>
</dbReference>
<dbReference type="SMART" id="SM00278">
    <property type="entry name" value="HhH1"/>
    <property type="match status" value="4"/>
</dbReference>
<dbReference type="SUPFAM" id="SSF56219">
    <property type="entry name" value="DNase I-like"/>
    <property type="match status" value="1"/>
</dbReference>
<feature type="domain" description="Helix-hairpin-helix DNA-binding motif class 1" evidence="2">
    <location>
        <begin position="219"/>
        <end position="238"/>
    </location>
</feature>
<evidence type="ECO:0000313" key="3">
    <source>
        <dbReference type="EMBL" id="KAK3581771.1"/>
    </source>
</evidence>
<dbReference type="InterPro" id="IPR010994">
    <property type="entry name" value="RuvA_2-like"/>
</dbReference>
<dbReference type="GO" id="GO:0003677">
    <property type="term" value="F:DNA binding"/>
    <property type="evidence" value="ECO:0007669"/>
    <property type="project" value="InterPro"/>
</dbReference>
<proteinExistence type="predicted"/>
<feature type="domain" description="Helix-hairpin-helix DNA-binding motif class 1" evidence="2">
    <location>
        <begin position="97"/>
        <end position="116"/>
    </location>
</feature>
<reference evidence="3" key="1">
    <citation type="journal article" date="2021" name="Genome Biol. Evol.">
        <title>A High-Quality Reference Genome for a Parasitic Bivalve with Doubly Uniparental Inheritance (Bivalvia: Unionida).</title>
        <authorList>
            <person name="Smith C.H."/>
        </authorList>
    </citation>
    <scope>NUCLEOTIDE SEQUENCE</scope>
    <source>
        <strain evidence="3">CHS0354</strain>
    </source>
</reference>
<feature type="domain" description="Helix-hairpin-helix DNA-binding motif class 1" evidence="2">
    <location>
        <begin position="189"/>
        <end position="208"/>
    </location>
</feature>